<comment type="caution">
    <text evidence="1">The sequence shown here is derived from an EMBL/GenBank/DDBJ whole genome shotgun (WGS) entry which is preliminary data.</text>
</comment>
<dbReference type="NCBIfam" id="TIGR02681">
    <property type="entry name" value="phage_pRha"/>
    <property type="match status" value="1"/>
</dbReference>
<dbReference type="Pfam" id="PF09669">
    <property type="entry name" value="Phage_pRha"/>
    <property type="match status" value="1"/>
</dbReference>
<sequence>MNQPTTAMTVFEGHIEDPKINTDFWERARKSDPSTWDLSHLIVLEEKGKACIRIEDMSKIVHETEATVANELMYITSAYNDTRNEFYYFTDVIPEEHGRRIARLNRDMCLRYVMVKCKEPNVGVMLRFAEAFDKVESAIAAKRALGVAEEKSAPAPEVDQRTFEPVAVAATPEPEPEQVQAEAVEQDAPDLGSDEVLVWDKDGQAVTSSRNVAAVFGKEHKNVLKDIERVIGQLPKEQSSDLSSGLFIGSVYKNDPNGRAYPEYLITRDGLTLLVMGYTGPKAMAFKLAYIRRFNEMERALAKQHEAQVSDAAMRAHSAQCTLEHVTALPNPNRYLIPTELGMLVGLEPWEVNQRLKFLGYQYHTDFGWRLTTKGKALGAVCVNTGKRDDEGNAILQIKWPAYVTEVL</sequence>
<gene>
    <name evidence="1" type="ORF">H9850_04970</name>
</gene>
<protein>
    <submittedName>
        <fullName evidence="1">Rha family transcriptional regulator</fullName>
    </submittedName>
</protein>
<evidence type="ECO:0000313" key="2">
    <source>
        <dbReference type="Proteomes" id="UP000886829"/>
    </source>
</evidence>
<proteinExistence type="predicted"/>
<dbReference type="Proteomes" id="UP000886829">
    <property type="component" value="Unassembled WGS sequence"/>
</dbReference>
<organism evidence="1 2">
    <name type="scientific">Candidatus Anaerobiospirillum pullistercoris</name>
    <dbReference type="NCBI Taxonomy" id="2838452"/>
    <lineage>
        <taxon>Bacteria</taxon>
        <taxon>Pseudomonadati</taxon>
        <taxon>Pseudomonadota</taxon>
        <taxon>Gammaproteobacteria</taxon>
        <taxon>Aeromonadales</taxon>
        <taxon>Succinivibrionaceae</taxon>
        <taxon>Anaerobiospirillum</taxon>
    </lineage>
</organism>
<name>A0A9D1WCS9_9GAMM</name>
<dbReference type="EMBL" id="DXEV01000094">
    <property type="protein sequence ID" value="HIX56806.1"/>
    <property type="molecule type" value="Genomic_DNA"/>
</dbReference>
<evidence type="ECO:0000313" key="1">
    <source>
        <dbReference type="EMBL" id="HIX56806.1"/>
    </source>
</evidence>
<reference evidence="1" key="1">
    <citation type="journal article" date="2021" name="PeerJ">
        <title>Extensive microbial diversity within the chicken gut microbiome revealed by metagenomics and culture.</title>
        <authorList>
            <person name="Gilroy R."/>
            <person name="Ravi A."/>
            <person name="Getino M."/>
            <person name="Pursley I."/>
            <person name="Horton D.L."/>
            <person name="Alikhan N.F."/>
            <person name="Baker D."/>
            <person name="Gharbi K."/>
            <person name="Hall N."/>
            <person name="Watson M."/>
            <person name="Adriaenssens E.M."/>
            <person name="Foster-Nyarko E."/>
            <person name="Jarju S."/>
            <person name="Secka A."/>
            <person name="Antonio M."/>
            <person name="Oren A."/>
            <person name="Chaudhuri R.R."/>
            <person name="La Ragione R."/>
            <person name="Hildebrand F."/>
            <person name="Pallen M.J."/>
        </authorList>
    </citation>
    <scope>NUCLEOTIDE SEQUENCE</scope>
    <source>
        <strain evidence="1">USASDec5-558</strain>
    </source>
</reference>
<reference evidence="1" key="2">
    <citation type="submission" date="2021-04" db="EMBL/GenBank/DDBJ databases">
        <authorList>
            <person name="Gilroy R."/>
        </authorList>
    </citation>
    <scope>NUCLEOTIDE SEQUENCE</scope>
    <source>
        <strain evidence="1">USASDec5-558</strain>
    </source>
</reference>
<accession>A0A9D1WCS9</accession>
<dbReference type="InterPro" id="IPR014054">
    <property type="entry name" value="Phage_regulatory_Rha"/>
</dbReference>
<dbReference type="AlphaFoldDB" id="A0A9D1WCS9"/>